<dbReference type="EMBL" id="QKXH01000003">
    <property type="protein sequence ID" value="PZX94060.1"/>
    <property type="molecule type" value="Genomic_DNA"/>
</dbReference>
<dbReference type="Proteomes" id="UP000249177">
    <property type="component" value="Unassembled WGS sequence"/>
</dbReference>
<dbReference type="SUPFAM" id="SSF55961">
    <property type="entry name" value="Bet v1-like"/>
    <property type="match status" value="1"/>
</dbReference>
<organism evidence="1 2">
    <name type="scientific">Flavobacterium aquariorum</name>
    <dbReference type="NCBI Taxonomy" id="2217670"/>
    <lineage>
        <taxon>Bacteria</taxon>
        <taxon>Pseudomonadati</taxon>
        <taxon>Bacteroidota</taxon>
        <taxon>Flavobacteriia</taxon>
        <taxon>Flavobacteriales</taxon>
        <taxon>Flavobacteriaceae</taxon>
        <taxon>Flavobacterium</taxon>
    </lineage>
</organism>
<keyword evidence="2" id="KW-1185">Reference proteome</keyword>
<dbReference type="OrthoDB" id="9810827at2"/>
<evidence type="ECO:0000313" key="1">
    <source>
        <dbReference type="EMBL" id="PZX94060.1"/>
    </source>
</evidence>
<dbReference type="InterPro" id="IPR023393">
    <property type="entry name" value="START-like_dom_sf"/>
</dbReference>
<dbReference type="Gene3D" id="3.30.530.20">
    <property type="match status" value="1"/>
</dbReference>
<dbReference type="AlphaFoldDB" id="A0A2W7TZ16"/>
<evidence type="ECO:0000313" key="2">
    <source>
        <dbReference type="Proteomes" id="UP000249177"/>
    </source>
</evidence>
<reference evidence="1 2" key="1">
    <citation type="submission" date="2018-06" db="EMBL/GenBank/DDBJ databases">
        <title>Flavobacterium sp IMCC34762, genome.</title>
        <authorList>
            <person name="Joung Y."/>
            <person name="Cho J."/>
            <person name="Song J."/>
        </authorList>
    </citation>
    <scope>NUCLEOTIDE SEQUENCE [LARGE SCALE GENOMIC DNA]</scope>
    <source>
        <strain evidence="1 2">IMCC34762</strain>
    </source>
</reference>
<proteinExistence type="predicted"/>
<sequence length="139" mass="15979">MWIKSYSIVTKEVSKEQMWKLFSDVNNWHTWDTGIELAKLEGKFEKGNHFMFQPKGGPKLKIGIIEAIENQNFTDLTKFPLAKMYGQHTFEDTPNGLKITTTIKMEGILGFLWIKLVAQKIVDTLPTDMEVQIKTASKL</sequence>
<gene>
    <name evidence="1" type="ORF">DOS84_05385</name>
</gene>
<accession>A0A2W7TZ16</accession>
<protein>
    <submittedName>
        <fullName evidence="1">Polyketide cyclase</fullName>
    </submittedName>
</protein>
<name>A0A2W7TZ16_9FLAO</name>
<comment type="caution">
    <text evidence="1">The sequence shown here is derived from an EMBL/GenBank/DDBJ whole genome shotgun (WGS) entry which is preliminary data.</text>
</comment>